<protein>
    <submittedName>
        <fullName evidence="1">CLUMA_CG000919, isoform A</fullName>
    </submittedName>
</protein>
<dbReference type="EMBL" id="CVRI01000003">
    <property type="protein sequence ID" value="CRK87066.1"/>
    <property type="molecule type" value="Genomic_DNA"/>
</dbReference>
<dbReference type="Proteomes" id="UP000183832">
    <property type="component" value="Unassembled WGS sequence"/>
</dbReference>
<reference evidence="1 2" key="1">
    <citation type="submission" date="2015-04" db="EMBL/GenBank/DDBJ databases">
        <authorList>
            <person name="Syromyatnikov M.Y."/>
            <person name="Popov V.N."/>
        </authorList>
    </citation>
    <scope>NUCLEOTIDE SEQUENCE [LARGE SCALE GENOMIC DNA]</scope>
</reference>
<name>A0A1J1HHN5_9DIPT</name>
<sequence length="81" mass="9157">MRALFTENKIQFSKTQSETCKGSHRTIQHTFSPIDHKRAAEGWLIKASQPKPVLCNSIHSITGFLRSIKEVYITAQSLAEI</sequence>
<evidence type="ECO:0000313" key="2">
    <source>
        <dbReference type="Proteomes" id="UP000183832"/>
    </source>
</evidence>
<evidence type="ECO:0000313" key="1">
    <source>
        <dbReference type="EMBL" id="CRK87066.1"/>
    </source>
</evidence>
<organism evidence="1 2">
    <name type="scientific">Clunio marinus</name>
    <dbReference type="NCBI Taxonomy" id="568069"/>
    <lineage>
        <taxon>Eukaryota</taxon>
        <taxon>Metazoa</taxon>
        <taxon>Ecdysozoa</taxon>
        <taxon>Arthropoda</taxon>
        <taxon>Hexapoda</taxon>
        <taxon>Insecta</taxon>
        <taxon>Pterygota</taxon>
        <taxon>Neoptera</taxon>
        <taxon>Endopterygota</taxon>
        <taxon>Diptera</taxon>
        <taxon>Nematocera</taxon>
        <taxon>Chironomoidea</taxon>
        <taxon>Chironomidae</taxon>
        <taxon>Clunio</taxon>
    </lineage>
</organism>
<keyword evidence="2" id="KW-1185">Reference proteome</keyword>
<proteinExistence type="predicted"/>
<accession>A0A1J1HHN5</accession>
<gene>
    <name evidence="1" type="ORF">CLUMA_CG000919</name>
</gene>
<dbReference type="AlphaFoldDB" id="A0A1J1HHN5"/>